<dbReference type="PRINTS" id="PR00956">
    <property type="entry name" value="FLGMOTORFLIN"/>
</dbReference>
<keyword evidence="4" id="KW-1003">Cell membrane</keyword>
<dbReference type="GO" id="GO:0009425">
    <property type="term" value="C:bacterial-type flagellum basal body"/>
    <property type="evidence" value="ECO:0007669"/>
    <property type="project" value="InterPro"/>
</dbReference>
<reference evidence="9 10" key="1">
    <citation type="submission" date="2016-06" db="EMBL/GenBank/DDBJ databases">
        <title>Adaptive Radiation by Waves of Gene Transfer Leads to Fine-Scale Resource Partitioning in Marine Microbes.</title>
        <authorList>
            <person name="Hehemann J.-H."/>
            <person name="Arevalo P."/>
            <person name="Datta M.S."/>
            <person name="Yu X."/>
            <person name="Corzett C."/>
            <person name="Henschel A."/>
            <person name="Preheim S.P."/>
            <person name="Timberlake S."/>
            <person name="Alm E.J."/>
            <person name="Polz M.F."/>
        </authorList>
    </citation>
    <scope>NUCLEOTIDE SEQUENCE [LARGE SCALE GENOMIC DNA]</scope>
    <source>
        <strain evidence="9 10">FF50</strain>
        <plasmid evidence="9 10">unnamed1</plasmid>
    </source>
</reference>
<accession>A0AAN0Y052</accession>
<keyword evidence="9" id="KW-0614">Plasmid</keyword>
<keyword evidence="5" id="KW-0145">Chemotaxis</keyword>
<organism evidence="9 10">
    <name type="scientific">Vibrio breoganii</name>
    <dbReference type="NCBI Taxonomy" id="553239"/>
    <lineage>
        <taxon>Bacteria</taxon>
        <taxon>Pseudomonadati</taxon>
        <taxon>Pseudomonadota</taxon>
        <taxon>Gammaproteobacteria</taxon>
        <taxon>Vibrionales</taxon>
        <taxon>Vibrionaceae</taxon>
        <taxon>Vibrio</taxon>
    </lineage>
</organism>
<geneLocation type="plasmid" evidence="9 10">
    <name>unnamed1</name>
</geneLocation>
<dbReference type="AlphaFoldDB" id="A0AAN0Y052"/>
<dbReference type="GO" id="GO:0006935">
    <property type="term" value="P:chemotaxis"/>
    <property type="evidence" value="ECO:0007669"/>
    <property type="project" value="UniProtKB-KW"/>
</dbReference>
<evidence type="ECO:0000256" key="2">
    <source>
        <dbReference type="ARBA" id="ARBA00009226"/>
    </source>
</evidence>
<gene>
    <name evidence="9" type="ORF">A6E01_18905</name>
</gene>
<evidence type="ECO:0000256" key="7">
    <source>
        <dbReference type="ARBA" id="ARBA00023136"/>
    </source>
</evidence>
<dbReference type="KEGG" id="vbr:A6E01_18905"/>
<evidence type="ECO:0000313" key="10">
    <source>
        <dbReference type="Proteomes" id="UP000092018"/>
    </source>
</evidence>
<protein>
    <recommendedName>
        <fullName evidence="3">Flagellar motor switch protein FliN</fullName>
    </recommendedName>
</protein>
<evidence type="ECO:0000259" key="8">
    <source>
        <dbReference type="Pfam" id="PF01052"/>
    </source>
</evidence>
<dbReference type="PANTHER" id="PTHR43484:SF1">
    <property type="entry name" value="FLAGELLAR MOTOR SWITCH PROTEIN FLIN"/>
    <property type="match status" value="1"/>
</dbReference>
<comment type="subcellular location">
    <subcellularLocation>
        <location evidence="1">Cell membrane</location>
        <topology evidence="1">Peripheral membrane protein</topology>
        <orientation evidence="1">Cytoplasmic side</orientation>
    </subcellularLocation>
</comment>
<evidence type="ECO:0000256" key="1">
    <source>
        <dbReference type="ARBA" id="ARBA00004413"/>
    </source>
</evidence>
<dbReference type="InterPro" id="IPR001172">
    <property type="entry name" value="FliN_T3SS_HrcQb"/>
</dbReference>
<keyword evidence="6" id="KW-0283">Flagellar rotation</keyword>
<dbReference type="PANTHER" id="PTHR43484">
    <property type="match status" value="1"/>
</dbReference>
<dbReference type="GO" id="GO:0071973">
    <property type="term" value="P:bacterial-type flagellum-dependent cell motility"/>
    <property type="evidence" value="ECO:0007669"/>
    <property type="project" value="InterPro"/>
</dbReference>
<evidence type="ECO:0000313" key="9">
    <source>
        <dbReference type="EMBL" id="ANO35663.1"/>
    </source>
</evidence>
<name>A0AAN0Y052_9VIBR</name>
<dbReference type="EMBL" id="CP016179">
    <property type="protein sequence ID" value="ANO35663.1"/>
    <property type="molecule type" value="Genomic_DNA"/>
</dbReference>
<comment type="similarity">
    <text evidence="2">Belongs to the FliN/MopA/SpaO family.</text>
</comment>
<dbReference type="InterPro" id="IPR001543">
    <property type="entry name" value="FliN-like_C"/>
</dbReference>
<sequence>MEDDLNFSDEKLPDNSLSTDVDLNLSGLDTAGNAKSSIQPNDDIIFLEMSIEVDCKKINLTELKQLHPGSVISLNKKVGEPVNIKLNGTTKAYGQIVEENGTYGVRITKLVNNA</sequence>
<dbReference type="InterPro" id="IPR051469">
    <property type="entry name" value="FliN/MopA/SpaO"/>
</dbReference>
<dbReference type="SUPFAM" id="SSF101801">
    <property type="entry name" value="Surface presentation of antigens (SPOA)"/>
    <property type="match status" value="1"/>
</dbReference>
<dbReference type="Proteomes" id="UP000092018">
    <property type="component" value="Plasmid unnamed1"/>
</dbReference>
<dbReference type="InterPro" id="IPR036429">
    <property type="entry name" value="SpoA-like_sf"/>
</dbReference>
<keyword evidence="7" id="KW-0472">Membrane</keyword>
<evidence type="ECO:0000256" key="3">
    <source>
        <dbReference type="ARBA" id="ARBA00021897"/>
    </source>
</evidence>
<evidence type="ECO:0000256" key="4">
    <source>
        <dbReference type="ARBA" id="ARBA00022475"/>
    </source>
</evidence>
<evidence type="ECO:0000256" key="6">
    <source>
        <dbReference type="ARBA" id="ARBA00022779"/>
    </source>
</evidence>
<feature type="domain" description="Flagellar motor switch protein FliN-like C-terminal" evidence="8">
    <location>
        <begin position="47"/>
        <end position="111"/>
    </location>
</feature>
<dbReference type="Gene3D" id="2.30.330.10">
    <property type="entry name" value="SpoA-like"/>
    <property type="match status" value="1"/>
</dbReference>
<proteinExistence type="inferred from homology"/>
<dbReference type="Pfam" id="PF01052">
    <property type="entry name" value="FliMN_C"/>
    <property type="match status" value="1"/>
</dbReference>
<dbReference type="GO" id="GO:0003774">
    <property type="term" value="F:cytoskeletal motor activity"/>
    <property type="evidence" value="ECO:0007669"/>
    <property type="project" value="InterPro"/>
</dbReference>
<dbReference type="GO" id="GO:0005886">
    <property type="term" value="C:plasma membrane"/>
    <property type="evidence" value="ECO:0007669"/>
    <property type="project" value="UniProtKB-SubCell"/>
</dbReference>
<evidence type="ECO:0000256" key="5">
    <source>
        <dbReference type="ARBA" id="ARBA00022500"/>
    </source>
</evidence>